<dbReference type="SUPFAM" id="SSF53098">
    <property type="entry name" value="Ribonuclease H-like"/>
    <property type="match status" value="1"/>
</dbReference>
<evidence type="ECO:0000256" key="3">
    <source>
        <dbReference type="ARBA" id="ARBA00022771"/>
    </source>
</evidence>
<evidence type="ECO:0000313" key="6">
    <source>
        <dbReference type="EMBL" id="CAG8631435.1"/>
    </source>
</evidence>
<dbReference type="PANTHER" id="PTHR46481">
    <property type="entry name" value="ZINC FINGER BED DOMAIN-CONTAINING PROTEIN 4"/>
    <property type="match status" value="1"/>
</dbReference>
<comment type="caution">
    <text evidence="6">The sequence shown here is derived from an EMBL/GenBank/DDBJ whole genome shotgun (WGS) entry which is preliminary data.</text>
</comment>
<dbReference type="InterPro" id="IPR052035">
    <property type="entry name" value="ZnF_BED_domain_contain"/>
</dbReference>
<evidence type="ECO:0000256" key="5">
    <source>
        <dbReference type="ARBA" id="ARBA00023242"/>
    </source>
</evidence>
<organism evidence="6 7">
    <name type="scientific">Cetraspora pellucida</name>
    <dbReference type="NCBI Taxonomy" id="1433469"/>
    <lineage>
        <taxon>Eukaryota</taxon>
        <taxon>Fungi</taxon>
        <taxon>Fungi incertae sedis</taxon>
        <taxon>Mucoromycota</taxon>
        <taxon>Glomeromycotina</taxon>
        <taxon>Glomeromycetes</taxon>
        <taxon>Diversisporales</taxon>
        <taxon>Gigasporaceae</taxon>
        <taxon>Cetraspora</taxon>
    </lineage>
</organism>
<comment type="subcellular location">
    <subcellularLocation>
        <location evidence="1">Nucleus</location>
    </subcellularLocation>
</comment>
<evidence type="ECO:0000313" key="7">
    <source>
        <dbReference type="Proteomes" id="UP000789759"/>
    </source>
</evidence>
<gene>
    <name evidence="6" type="ORF">CPELLU_LOCUS8406</name>
</gene>
<proteinExistence type="predicted"/>
<dbReference type="PANTHER" id="PTHR46481:SF10">
    <property type="entry name" value="ZINC FINGER BED DOMAIN-CONTAINING PROTEIN 39"/>
    <property type="match status" value="1"/>
</dbReference>
<dbReference type="AlphaFoldDB" id="A0A9N9DAR4"/>
<evidence type="ECO:0000256" key="4">
    <source>
        <dbReference type="ARBA" id="ARBA00022833"/>
    </source>
</evidence>
<keyword evidence="5" id="KW-0539">Nucleus</keyword>
<dbReference type="OrthoDB" id="2414695at2759"/>
<accession>A0A9N9DAR4</accession>
<keyword evidence="4" id="KW-0862">Zinc</keyword>
<name>A0A9N9DAR4_9GLOM</name>
<reference evidence="6" key="1">
    <citation type="submission" date="2021-06" db="EMBL/GenBank/DDBJ databases">
        <authorList>
            <person name="Kallberg Y."/>
            <person name="Tangrot J."/>
            <person name="Rosling A."/>
        </authorList>
    </citation>
    <scope>NUCLEOTIDE SEQUENCE</scope>
    <source>
        <strain evidence="6">FL966</strain>
    </source>
</reference>
<dbReference type="EMBL" id="CAJVQA010005966">
    <property type="protein sequence ID" value="CAG8631435.1"/>
    <property type="molecule type" value="Genomic_DNA"/>
</dbReference>
<keyword evidence="3" id="KW-0863">Zinc-finger</keyword>
<evidence type="ECO:0000256" key="1">
    <source>
        <dbReference type="ARBA" id="ARBA00004123"/>
    </source>
</evidence>
<dbReference type="InterPro" id="IPR012337">
    <property type="entry name" value="RNaseH-like_sf"/>
</dbReference>
<dbReference type="GO" id="GO:0005634">
    <property type="term" value="C:nucleus"/>
    <property type="evidence" value="ECO:0007669"/>
    <property type="project" value="UniProtKB-SubCell"/>
</dbReference>
<sequence>MVESSQMTITQAFNKQTKYPFSILQSLLFKRIIEELDERANILSKDYLNESLINAEDKILRNLHEYAFDDTEICYTSFTTDIWMSNNSNPYIGLTIHWINNDFQMKEMISSISCLSYPHTADHLLNKIVEILDYLQLRDKTVCSTVDNWSNIKLCVEKLEYKYNILKVFGFGHTLQLAINDALKECSSITNLIKKCKDVILHFSGSLKQKQFLLTAQIEMEDWDRFLCIVCDVSTRWNSTFYLLKRLTILKPALYKYKLLLAKAEYEKQMIISEARTEYDHLNSNKKLDNILEIEDQMSGDEMDSEEDIFSNLTSISSQEQSNQNIITDNEFDSYLLLPKVSNQTDVFQWYV</sequence>
<keyword evidence="7" id="KW-1185">Reference proteome</keyword>
<dbReference type="Proteomes" id="UP000789759">
    <property type="component" value="Unassembled WGS sequence"/>
</dbReference>
<keyword evidence="2" id="KW-0479">Metal-binding</keyword>
<dbReference type="GO" id="GO:0008270">
    <property type="term" value="F:zinc ion binding"/>
    <property type="evidence" value="ECO:0007669"/>
    <property type="project" value="UniProtKB-KW"/>
</dbReference>
<protein>
    <submittedName>
        <fullName evidence="6">7370_t:CDS:1</fullName>
    </submittedName>
</protein>
<evidence type="ECO:0000256" key="2">
    <source>
        <dbReference type="ARBA" id="ARBA00022723"/>
    </source>
</evidence>